<dbReference type="EMBL" id="CP011114">
    <property type="protein sequence ID" value="AKG36171.1"/>
    <property type="molecule type" value="Genomic_DNA"/>
</dbReference>
<dbReference type="RefSeq" id="WP_036639740.1">
    <property type="nucleotide sequence ID" value="NZ_ASQQ01000240.1"/>
</dbReference>
<gene>
    <name evidence="2" type="ORF">VK70_17705</name>
</gene>
<dbReference type="AlphaFoldDB" id="A0A0F7CJH2"/>
<protein>
    <recommendedName>
        <fullName evidence="1">DUF6933 domain-containing protein</fullName>
    </recommendedName>
</protein>
<dbReference type="InterPro" id="IPR053864">
    <property type="entry name" value="DUF6933"/>
</dbReference>
<dbReference type="OrthoDB" id="9801392at2"/>
<reference evidence="2 3" key="1">
    <citation type="submission" date="2015-03" db="EMBL/GenBank/DDBJ databases">
        <authorList>
            <person name="Abdul Halim M."/>
        </authorList>
    </citation>
    <scope>NUCLEOTIDE SEQUENCE [LARGE SCALE GENOMIC DNA]</scope>
    <source>
        <strain evidence="2 3">ATCC 35681</strain>
    </source>
</reference>
<dbReference type="HOGENOM" id="CLU_129692_0_0_9"/>
<evidence type="ECO:0000313" key="2">
    <source>
        <dbReference type="EMBL" id="AKG36171.1"/>
    </source>
</evidence>
<evidence type="ECO:0000259" key="1">
    <source>
        <dbReference type="Pfam" id="PF22016"/>
    </source>
</evidence>
<sequence>MFVLRFTQTLLKDMRATPQENELEFPLFSWHANIIRLNNRKHILLINDLSRLSVIIDGVRATQLNNLIGKFLSALLDYLVSEGIEQKLIASYMRDGSEVRVSKTNNRSVLGTMKEITMYSTETQMEFESKEEQMKWLNRLIYKPIDYKEPINVFKEAIERNYL</sequence>
<name>A0A0F7CJH2_PAEDU</name>
<feature type="domain" description="DUF6933" evidence="1">
    <location>
        <begin position="4"/>
        <end position="152"/>
    </location>
</feature>
<reference evidence="2 3" key="2">
    <citation type="journal article" date="2016" name="Genome Announc.">
        <title>Genome Sequence of a Gram-Positive Diazotroph, Paenibacillus durus Type Strain ATCC 35681.</title>
        <authorList>
            <person name="Halim M.A."/>
            <person name="Rahman A.Y."/>
            <person name="Sim K.S."/>
            <person name="Yam H.C."/>
            <person name="Rahim A.A."/>
            <person name="Ghazali A.H."/>
            <person name="Najimudin N."/>
        </authorList>
    </citation>
    <scope>NUCLEOTIDE SEQUENCE [LARGE SCALE GENOMIC DNA]</scope>
    <source>
        <strain evidence="2 3">ATCC 35681</strain>
    </source>
</reference>
<accession>A0A0F7CJH2</accession>
<evidence type="ECO:0000313" key="3">
    <source>
        <dbReference type="Proteomes" id="UP000034189"/>
    </source>
</evidence>
<dbReference type="Pfam" id="PF22016">
    <property type="entry name" value="DUF6933"/>
    <property type="match status" value="1"/>
</dbReference>
<dbReference type="Proteomes" id="UP000034189">
    <property type="component" value="Chromosome"/>
</dbReference>
<organism evidence="2 3">
    <name type="scientific">Paenibacillus durus ATCC 35681</name>
    <dbReference type="NCBI Taxonomy" id="1333534"/>
    <lineage>
        <taxon>Bacteria</taxon>
        <taxon>Bacillati</taxon>
        <taxon>Bacillota</taxon>
        <taxon>Bacilli</taxon>
        <taxon>Bacillales</taxon>
        <taxon>Paenibacillaceae</taxon>
        <taxon>Paenibacillus</taxon>
    </lineage>
</organism>
<dbReference type="PATRIC" id="fig|1333534.5.peg.3902"/>
<proteinExistence type="predicted"/>